<organism evidence="3 4">
    <name type="scientific">Anopheles dirus</name>
    <dbReference type="NCBI Taxonomy" id="7168"/>
    <lineage>
        <taxon>Eukaryota</taxon>
        <taxon>Metazoa</taxon>
        <taxon>Ecdysozoa</taxon>
        <taxon>Arthropoda</taxon>
        <taxon>Hexapoda</taxon>
        <taxon>Insecta</taxon>
        <taxon>Pterygota</taxon>
        <taxon>Neoptera</taxon>
        <taxon>Endopterygota</taxon>
        <taxon>Diptera</taxon>
        <taxon>Nematocera</taxon>
        <taxon>Culicoidea</taxon>
        <taxon>Culicidae</taxon>
        <taxon>Anophelinae</taxon>
        <taxon>Anopheles</taxon>
    </lineage>
</organism>
<name>A0A182NYI0_9DIPT</name>
<evidence type="ECO:0000313" key="3">
    <source>
        <dbReference type="EnsemblMetazoa" id="ADIR014879-PA"/>
    </source>
</evidence>
<dbReference type="AlphaFoldDB" id="A0A182NYI0"/>
<evidence type="ECO:0000256" key="2">
    <source>
        <dbReference type="SAM" id="SignalP"/>
    </source>
</evidence>
<keyword evidence="2" id="KW-0732">Signal</keyword>
<evidence type="ECO:0000256" key="1">
    <source>
        <dbReference type="SAM" id="MobiDB-lite"/>
    </source>
</evidence>
<feature type="region of interest" description="Disordered" evidence="1">
    <location>
        <begin position="24"/>
        <end position="51"/>
    </location>
</feature>
<keyword evidence="4" id="KW-1185">Reference proteome</keyword>
<feature type="chain" id="PRO_5008130536" evidence="2">
    <location>
        <begin position="23"/>
        <end position="51"/>
    </location>
</feature>
<reference evidence="3" key="2">
    <citation type="submission" date="2020-05" db="UniProtKB">
        <authorList>
            <consortium name="EnsemblMetazoa"/>
        </authorList>
    </citation>
    <scope>IDENTIFICATION</scope>
    <source>
        <strain evidence="3">WRAIR2</strain>
    </source>
</reference>
<feature type="compositionally biased region" description="Basic residues" evidence="1">
    <location>
        <begin position="38"/>
        <end position="51"/>
    </location>
</feature>
<sequence>MKLSFFLAIFGAILLFLNVADASPEAKKPHTPGTPRVPKTHHTKGTKKSAA</sequence>
<feature type="signal peptide" evidence="2">
    <location>
        <begin position="1"/>
        <end position="22"/>
    </location>
</feature>
<evidence type="ECO:0000313" key="4">
    <source>
        <dbReference type="Proteomes" id="UP000075884"/>
    </source>
</evidence>
<dbReference type="Proteomes" id="UP000075884">
    <property type="component" value="Unassembled WGS sequence"/>
</dbReference>
<reference evidence="4" key="1">
    <citation type="submission" date="2013-03" db="EMBL/GenBank/DDBJ databases">
        <title>The Genome Sequence of Anopheles dirus WRAIR2.</title>
        <authorList>
            <consortium name="The Broad Institute Genomics Platform"/>
            <person name="Neafsey D.E."/>
            <person name="Walton C."/>
            <person name="Walker B."/>
            <person name="Young S.K."/>
            <person name="Zeng Q."/>
            <person name="Gargeya S."/>
            <person name="Fitzgerald M."/>
            <person name="Haas B."/>
            <person name="Abouelleil A."/>
            <person name="Allen A.W."/>
            <person name="Alvarado L."/>
            <person name="Arachchi H.M."/>
            <person name="Berlin A.M."/>
            <person name="Chapman S.B."/>
            <person name="Gainer-Dewar J."/>
            <person name="Goldberg J."/>
            <person name="Griggs A."/>
            <person name="Gujja S."/>
            <person name="Hansen M."/>
            <person name="Howarth C."/>
            <person name="Imamovic A."/>
            <person name="Ireland A."/>
            <person name="Larimer J."/>
            <person name="McCowan C."/>
            <person name="Murphy C."/>
            <person name="Pearson M."/>
            <person name="Poon T.W."/>
            <person name="Priest M."/>
            <person name="Roberts A."/>
            <person name="Saif S."/>
            <person name="Shea T."/>
            <person name="Sisk P."/>
            <person name="Sykes S."/>
            <person name="Wortman J."/>
            <person name="Nusbaum C."/>
            <person name="Birren B."/>
        </authorList>
    </citation>
    <scope>NUCLEOTIDE SEQUENCE [LARGE SCALE GENOMIC DNA]</scope>
    <source>
        <strain evidence="4">WRAIR2</strain>
    </source>
</reference>
<dbReference type="EnsemblMetazoa" id="ADIR014879-RA">
    <property type="protein sequence ID" value="ADIR014879-PA"/>
    <property type="gene ID" value="ADIR014879"/>
</dbReference>
<dbReference type="VEuPathDB" id="VectorBase:ADIR014879"/>
<accession>A0A182NYI0</accession>
<protein>
    <submittedName>
        <fullName evidence="3">Uncharacterized protein</fullName>
    </submittedName>
</protein>
<proteinExistence type="predicted"/>